<protein>
    <submittedName>
        <fullName evidence="1">Uncharacterized protein</fullName>
    </submittedName>
</protein>
<organism evidence="1 2">
    <name type="scientific">Cardiocondyla obscurior</name>
    <dbReference type="NCBI Taxonomy" id="286306"/>
    <lineage>
        <taxon>Eukaryota</taxon>
        <taxon>Metazoa</taxon>
        <taxon>Ecdysozoa</taxon>
        <taxon>Arthropoda</taxon>
        <taxon>Hexapoda</taxon>
        <taxon>Insecta</taxon>
        <taxon>Pterygota</taxon>
        <taxon>Neoptera</taxon>
        <taxon>Endopterygota</taxon>
        <taxon>Hymenoptera</taxon>
        <taxon>Apocrita</taxon>
        <taxon>Aculeata</taxon>
        <taxon>Formicoidea</taxon>
        <taxon>Formicidae</taxon>
        <taxon>Myrmicinae</taxon>
        <taxon>Cardiocondyla</taxon>
    </lineage>
</organism>
<proteinExistence type="predicted"/>
<comment type="caution">
    <text evidence="1">The sequence shown here is derived from an EMBL/GenBank/DDBJ whole genome shotgun (WGS) entry which is preliminary data.</text>
</comment>
<sequence>MQEGKKRGTQEAVKIVTEYHFSVHTGSRKKLRYNTILLNYKKSPVRNCLQSSKDEIIGERILFTWTRIRNLSYAVETLVNVAKEKKKEKKEEKRGARHQRLFSSSSKDNFNCIQRESSSNPCFYFIPEQSRR</sequence>
<evidence type="ECO:0000313" key="2">
    <source>
        <dbReference type="Proteomes" id="UP001430953"/>
    </source>
</evidence>
<name>A0AAW2GVE3_9HYME</name>
<keyword evidence="2" id="KW-1185">Reference proteome</keyword>
<reference evidence="1 2" key="1">
    <citation type="submission" date="2023-03" db="EMBL/GenBank/DDBJ databases">
        <title>High recombination rates correlate with genetic variation in Cardiocondyla obscurior ants.</title>
        <authorList>
            <person name="Errbii M."/>
        </authorList>
    </citation>
    <scope>NUCLEOTIDE SEQUENCE [LARGE SCALE GENOMIC DNA]</scope>
    <source>
        <strain evidence="1">Alpha-2009</strain>
        <tissue evidence="1">Whole body</tissue>
    </source>
</reference>
<dbReference type="EMBL" id="JADYXP020000002">
    <property type="protein sequence ID" value="KAL0131255.1"/>
    <property type="molecule type" value="Genomic_DNA"/>
</dbReference>
<accession>A0AAW2GVE3</accession>
<dbReference type="Proteomes" id="UP001430953">
    <property type="component" value="Unassembled WGS sequence"/>
</dbReference>
<dbReference type="AlphaFoldDB" id="A0AAW2GVE3"/>
<evidence type="ECO:0000313" key="1">
    <source>
        <dbReference type="EMBL" id="KAL0131255.1"/>
    </source>
</evidence>
<gene>
    <name evidence="1" type="ORF">PUN28_002669</name>
</gene>